<dbReference type="EMBL" id="CAGS01000169">
    <property type="protein sequence ID" value="CCF83599.1"/>
    <property type="molecule type" value="Genomic_DNA"/>
</dbReference>
<name>I4EFY7_9BACT</name>
<reference evidence="1 2" key="1">
    <citation type="journal article" date="2012" name="ISME J.">
        <title>Nitrification expanded: discovery, physiology and genomics of a nitrite-oxidizing bacterium from the phylum Chloroflexi.</title>
        <authorList>
            <person name="Sorokin D.Y."/>
            <person name="Lucker S."/>
            <person name="Vejmelkova D."/>
            <person name="Kostrikina N.A."/>
            <person name="Kleerebezem R."/>
            <person name="Rijpstra W.I."/>
            <person name="Damste J.S."/>
            <person name="Le Paslier D."/>
            <person name="Muyzer G."/>
            <person name="Wagner M."/>
            <person name="van Loosdrecht M.C."/>
            <person name="Daims H."/>
        </authorList>
    </citation>
    <scope>NUCLEOTIDE SEQUENCE [LARGE SCALE GENOMIC DNA]</scope>
    <source>
        <strain evidence="2">none</strain>
    </source>
</reference>
<dbReference type="Proteomes" id="UP000004221">
    <property type="component" value="Unassembled WGS sequence"/>
</dbReference>
<keyword evidence="2" id="KW-1185">Reference proteome</keyword>
<dbReference type="AlphaFoldDB" id="I4EFY7"/>
<sequence>MAGLARRLEALERTIQPAAEPSLDYYDASIVAWDELLQTMSPEHVEIIRDDLMTDGHAALDWHGHLTATRQALHLTRIMSHMTFLRARGQYRARYALPAAIAEVYLDHPEATPLHACWECGLYIPIRPGLTQPYRPVIKFFDSCPECGGRVAYGHPQERIESPRTRD</sequence>
<organism evidence="1 2">
    <name type="scientific">Nitrolancea hollandica Lb</name>
    <dbReference type="NCBI Taxonomy" id="1129897"/>
    <lineage>
        <taxon>Bacteria</taxon>
        <taxon>Pseudomonadati</taxon>
        <taxon>Thermomicrobiota</taxon>
        <taxon>Thermomicrobia</taxon>
        <taxon>Sphaerobacterales</taxon>
        <taxon>Sphaerobacterineae</taxon>
        <taxon>Sphaerobacteraceae</taxon>
        <taxon>Nitrolancea</taxon>
    </lineage>
</organism>
<evidence type="ECO:0000313" key="1">
    <source>
        <dbReference type="EMBL" id="CCF83599.1"/>
    </source>
</evidence>
<gene>
    <name evidence="1" type="ORF">NITHO_2500006</name>
</gene>
<proteinExistence type="predicted"/>
<accession>I4EFY7</accession>
<protein>
    <submittedName>
        <fullName evidence="1">Uncharacterized protein</fullName>
    </submittedName>
</protein>
<evidence type="ECO:0000313" key="2">
    <source>
        <dbReference type="Proteomes" id="UP000004221"/>
    </source>
</evidence>
<dbReference type="RefSeq" id="WP_008477039.1">
    <property type="nucleotide sequence ID" value="NZ_CAGS01000169.1"/>
</dbReference>
<comment type="caution">
    <text evidence="1">The sequence shown here is derived from an EMBL/GenBank/DDBJ whole genome shotgun (WGS) entry which is preliminary data.</text>
</comment>